<dbReference type="InterPro" id="IPR000070">
    <property type="entry name" value="Pectinesterase_cat"/>
</dbReference>
<dbReference type="SUPFAM" id="SSF51126">
    <property type="entry name" value="Pectin lyase-like"/>
    <property type="match status" value="1"/>
</dbReference>
<keyword evidence="13" id="KW-1185">Reference proteome</keyword>
<evidence type="ECO:0000256" key="5">
    <source>
        <dbReference type="ARBA" id="ARBA00022525"/>
    </source>
</evidence>
<reference evidence="12 13" key="1">
    <citation type="journal article" date="2015" name="Proc. Natl. Acad. Sci. U.S.A.">
        <title>The resurrection genome of Boea hygrometrica: A blueprint for survival of dehydration.</title>
        <authorList>
            <person name="Xiao L."/>
            <person name="Yang G."/>
            <person name="Zhang L."/>
            <person name="Yang X."/>
            <person name="Zhao S."/>
            <person name="Ji Z."/>
            <person name="Zhou Q."/>
            <person name="Hu M."/>
            <person name="Wang Y."/>
            <person name="Chen M."/>
            <person name="Xu Y."/>
            <person name="Jin H."/>
            <person name="Xiao X."/>
            <person name="Hu G."/>
            <person name="Bao F."/>
            <person name="Hu Y."/>
            <person name="Wan P."/>
            <person name="Li L."/>
            <person name="Deng X."/>
            <person name="Kuang T."/>
            <person name="Xiang C."/>
            <person name="Zhu J.K."/>
            <person name="Oliver M.J."/>
            <person name="He Y."/>
        </authorList>
    </citation>
    <scope>NUCLEOTIDE SEQUENCE [LARGE SCALE GENOMIC DNA]</scope>
    <source>
        <strain evidence="13">cv. XS01</strain>
    </source>
</reference>
<dbReference type="EMBL" id="KQ996268">
    <property type="protein sequence ID" value="KZV45385.1"/>
    <property type="molecule type" value="Genomic_DNA"/>
</dbReference>
<comment type="subcellular location">
    <subcellularLocation>
        <location evidence="1">Secreted</location>
    </subcellularLocation>
</comment>
<dbReference type="PROSITE" id="PS00503">
    <property type="entry name" value="PECTINESTERASE_2"/>
    <property type="match status" value="1"/>
</dbReference>
<comment type="catalytic activity">
    <reaction evidence="8 10">
        <text>[(1-&gt;4)-alpha-D-galacturonosyl methyl ester](n) + n H2O = [(1-&gt;4)-alpha-D-galacturonosyl](n) + n methanol + n H(+)</text>
        <dbReference type="Rhea" id="RHEA:22380"/>
        <dbReference type="Rhea" id="RHEA-COMP:14570"/>
        <dbReference type="Rhea" id="RHEA-COMP:14573"/>
        <dbReference type="ChEBI" id="CHEBI:15377"/>
        <dbReference type="ChEBI" id="CHEBI:15378"/>
        <dbReference type="ChEBI" id="CHEBI:17790"/>
        <dbReference type="ChEBI" id="CHEBI:140522"/>
        <dbReference type="ChEBI" id="CHEBI:140523"/>
        <dbReference type="EC" id="3.1.1.11"/>
    </reaction>
</comment>
<evidence type="ECO:0000313" key="12">
    <source>
        <dbReference type="EMBL" id="KZV45385.1"/>
    </source>
</evidence>
<evidence type="ECO:0000256" key="9">
    <source>
        <dbReference type="PROSITE-ProRule" id="PRU10040"/>
    </source>
</evidence>
<accession>A0A2Z7CFB4</accession>
<dbReference type="GO" id="GO:0045490">
    <property type="term" value="P:pectin catabolic process"/>
    <property type="evidence" value="ECO:0007669"/>
    <property type="project" value="UniProtKB-UniRule"/>
</dbReference>
<dbReference type="InterPro" id="IPR011050">
    <property type="entry name" value="Pectin_lyase_fold/virulence"/>
</dbReference>
<dbReference type="AlphaFoldDB" id="A0A2Z7CFB4"/>
<keyword evidence="6 10" id="KW-0378">Hydrolase</keyword>
<proteinExistence type="inferred from homology"/>
<dbReference type="OrthoDB" id="2019149at2759"/>
<keyword evidence="7 10" id="KW-0063">Aspartyl esterase</keyword>
<evidence type="ECO:0000259" key="11">
    <source>
        <dbReference type="Pfam" id="PF01095"/>
    </source>
</evidence>
<evidence type="ECO:0000256" key="8">
    <source>
        <dbReference type="ARBA" id="ARBA00047928"/>
    </source>
</evidence>
<dbReference type="Proteomes" id="UP000250235">
    <property type="component" value="Unassembled WGS sequence"/>
</dbReference>
<dbReference type="InterPro" id="IPR033131">
    <property type="entry name" value="Pectinesterase_Asp_AS"/>
</dbReference>
<protein>
    <recommendedName>
        <fullName evidence="4 10">Pectinesterase</fullName>
        <ecNumber evidence="4 10">3.1.1.11</ecNumber>
    </recommendedName>
</protein>
<evidence type="ECO:0000256" key="7">
    <source>
        <dbReference type="ARBA" id="ARBA00023085"/>
    </source>
</evidence>
<dbReference type="Pfam" id="PF01095">
    <property type="entry name" value="Pectinesterase"/>
    <property type="match status" value="1"/>
</dbReference>
<feature type="active site" evidence="9">
    <location>
        <position position="135"/>
    </location>
</feature>
<dbReference type="GO" id="GO:0005576">
    <property type="term" value="C:extracellular region"/>
    <property type="evidence" value="ECO:0007669"/>
    <property type="project" value="UniProtKB-SubCell"/>
</dbReference>
<dbReference type="UniPathway" id="UPA00545">
    <property type="reaction ID" value="UER00823"/>
</dbReference>
<evidence type="ECO:0000256" key="6">
    <source>
        <dbReference type="ARBA" id="ARBA00022801"/>
    </source>
</evidence>
<comment type="similarity">
    <text evidence="3">Belongs to the pectinesterase family.</text>
</comment>
<evidence type="ECO:0000256" key="3">
    <source>
        <dbReference type="ARBA" id="ARBA00008891"/>
    </source>
</evidence>
<dbReference type="GO" id="GO:0030599">
    <property type="term" value="F:pectinesterase activity"/>
    <property type="evidence" value="ECO:0007669"/>
    <property type="project" value="UniProtKB-UniRule"/>
</dbReference>
<dbReference type="EC" id="3.1.1.11" evidence="4 10"/>
<sequence>MLIHQGKAITRPFKQPSIRSRRTTRIGSAFTSNEAHTGEGKRKTSVIWGDYDSIATSATFTSQADNIVVKSITFINSYNYAPNGTNNPMRAAVAATIEGDKSVFYRCGFVGLQDTLWDVQGRHYFKLCTIVGAVDFIFGSGQSLYERCTISVTARALNGAPGYITAQGRSSPTEPNGFVFKDCNIVGHGKTYLGRPWRDFARVVFYNTSMYQLSYAEYNCHGLGANTSRRVKWANNMSNTMLSKFATMSFIDDEGWIKYGKLKMLVPLLM</sequence>
<evidence type="ECO:0000256" key="2">
    <source>
        <dbReference type="ARBA" id="ARBA00005184"/>
    </source>
</evidence>
<evidence type="ECO:0000256" key="4">
    <source>
        <dbReference type="ARBA" id="ARBA00013229"/>
    </source>
</evidence>
<comment type="pathway">
    <text evidence="2 10">Glycan metabolism; pectin degradation; 2-dehydro-3-deoxy-D-gluconate from pectin: step 1/5.</text>
</comment>
<organism evidence="12 13">
    <name type="scientific">Dorcoceras hygrometricum</name>
    <dbReference type="NCBI Taxonomy" id="472368"/>
    <lineage>
        <taxon>Eukaryota</taxon>
        <taxon>Viridiplantae</taxon>
        <taxon>Streptophyta</taxon>
        <taxon>Embryophyta</taxon>
        <taxon>Tracheophyta</taxon>
        <taxon>Spermatophyta</taxon>
        <taxon>Magnoliopsida</taxon>
        <taxon>eudicotyledons</taxon>
        <taxon>Gunneridae</taxon>
        <taxon>Pentapetalae</taxon>
        <taxon>asterids</taxon>
        <taxon>lamiids</taxon>
        <taxon>Lamiales</taxon>
        <taxon>Gesneriaceae</taxon>
        <taxon>Didymocarpoideae</taxon>
        <taxon>Trichosporeae</taxon>
        <taxon>Loxocarpinae</taxon>
        <taxon>Dorcoceras</taxon>
    </lineage>
</organism>
<evidence type="ECO:0000313" key="13">
    <source>
        <dbReference type="Proteomes" id="UP000250235"/>
    </source>
</evidence>
<keyword evidence="5" id="KW-0964">Secreted</keyword>
<dbReference type="GO" id="GO:0042545">
    <property type="term" value="P:cell wall modification"/>
    <property type="evidence" value="ECO:0007669"/>
    <property type="project" value="UniProtKB-UniRule"/>
</dbReference>
<dbReference type="PANTHER" id="PTHR31321">
    <property type="entry name" value="ACYL-COA THIOESTER HYDROLASE YBHC-RELATED"/>
    <property type="match status" value="1"/>
</dbReference>
<evidence type="ECO:0000256" key="10">
    <source>
        <dbReference type="RuleBase" id="RU000589"/>
    </source>
</evidence>
<gene>
    <name evidence="12" type="ORF">F511_05549</name>
</gene>
<dbReference type="InterPro" id="IPR012334">
    <property type="entry name" value="Pectin_lyas_fold"/>
</dbReference>
<name>A0A2Z7CFB4_9LAMI</name>
<dbReference type="PANTHER" id="PTHR31321:SF76">
    <property type="entry name" value="PECTINESTERASE 10-RELATED"/>
    <property type="match status" value="1"/>
</dbReference>
<dbReference type="Gene3D" id="2.160.20.10">
    <property type="entry name" value="Single-stranded right-handed beta-helix, Pectin lyase-like"/>
    <property type="match status" value="1"/>
</dbReference>
<evidence type="ECO:0000256" key="1">
    <source>
        <dbReference type="ARBA" id="ARBA00004613"/>
    </source>
</evidence>
<feature type="domain" description="Pectinesterase catalytic" evidence="11">
    <location>
        <begin position="37"/>
        <end position="211"/>
    </location>
</feature>